<evidence type="ECO:0000313" key="5">
    <source>
        <dbReference type="Proteomes" id="UP000287865"/>
    </source>
</evidence>
<dbReference type="Proteomes" id="UP000287865">
    <property type="component" value="Unassembled WGS sequence"/>
</dbReference>
<dbReference type="GO" id="GO:1901135">
    <property type="term" value="P:carbohydrate derivative metabolic process"/>
    <property type="evidence" value="ECO:0007669"/>
    <property type="project" value="InterPro"/>
</dbReference>
<dbReference type="InterPro" id="IPR001347">
    <property type="entry name" value="SIS_dom"/>
</dbReference>
<dbReference type="InterPro" id="IPR046348">
    <property type="entry name" value="SIS_dom_sf"/>
</dbReference>
<dbReference type="OrthoDB" id="9810929at2"/>
<keyword evidence="3" id="KW-0413">Isomerase</keyword>
<dbReference type="SUPFAM" id="SSF53697">
    <property type="entry name" value="SIS domain"/>
    <property type="match status" value="1"/>
</dbReference>
<reference evidence="2 4" key="2">
    <citation type="submission" date="2018-06" db="EMBL/GenBank/DDBJ databases">
        <title>Genomic Encyclopedia of Type Strains, Phase III (KMG-III): the genomes of soil and plant-associated and newly described type strains.</title>
        <authorList>
            <person name="Whitman W."/>
        </authorList>
    </citation>
    <scope>NUCLEOTIDE SEQUENCE [LARGE SCALE GENOMIC DNA]</scope>
    <source>
        <strain evidence="2 4">CGMCC 1.15366</strain>
    </source>
</reference>
<dbReference type="Pfam" id="PF13580">
    <property type="entry name" value="SIS_2"/>
    <property type="match status" value="1"/>
</dbReference>
<evidence type="ECO:0000313" key="2">
    <source>
        <dbReference type="EMBL" id="RAJ93907.1"/>
    </source>
</evidence>
<accession>A0A327WRQ4</accession>
<evidence type="ECO:0000313" key="3">
    <source>
        <dbReference type="EMBL" id="RUO27581.1"/>
    </source>
</evidence>
<organism evidence="2 4">
    <name type="scientific">Aliidiomarina maris</name>
    <dbReference type="NCBI Taxonomy" id="531312"/>
    <lineage>
        <taxon>Bacteria</taxon>
        <taxon>Pseudomonadati</taxon>
        <taxon>Pseudomonadota</taxon>
        <taxon>Gammaproteobacteria</taxon>
        <taxon>Alteromonadales</taxon>
        <taxon>Idiomarinaceae</taxon>
        <taxon>Aliidiomarina</taxon>
    </lineage>
</organism>
<name>A0A327WRQ4_9GAMM</name>
<dbReference type="AlphaFoldDB" id="A0A327WRQ4"/>
<comment type="caution">
    <text evidence="2">The sequence shown here is derived from an EMBL/GenBank/DDBJ whole genome shotgun (WGS) entry which is preliminary data.</text>
</comment>
<sequence length="189" mass="20218">MREFLKNYYNESIQIQVAASETLADVLTDAADLLVSSLLAGQRVFSCGDGQSLFVANHFADLLLQGAELERPPFPAVALGGSPSQISELESIARQVQAIGSQGDILVAFISERQSERVHQAMEAALSREMTIIAITGTESGDATGLLGPADIEIQIPAANPARITEQQLFISHLLCSLIEQQIFQGGAH</sequence>
<gene>
    <name evidence="2" type="ORF">B0I24_1159</name>
    <name evidence="3" type="ORF">CWE07_02855</name>
</gene>
<keyword evidence="5" id="KW-1185">Reference proteome</keyword>
<evidence type="ECO:0000259" key="1">
    <source>
        <dbReference type="PROSITE" id="PS51464"/>
    </source>
</evidence>
<dbReference type="PROSITE" id="PS51464">
    <property type="entry name" value="SIS"/>
    <property type="match status" value="1"/>
</dbReference>
<dbReference type="RefSeq" id="WP_111570231.1">
    <property type="nucleotide sequence ID" value="NZ_PIPK01000002.1"/>
</dbReference>
<dbReference type="Proteomes" id="UP000249203">
    <property type="component" value="Unassembled WGS sequence"/>
</dbReference>
<dbReference type="InterPro" id="IPR035461">
    <property type="entry name" value="GmhA/DiaA"/>
</dbReference>
<proteinExistence type="predicted"/>
<dbReference type="GO" id="GO:0097367">
    <property type="term" value="F:carbohydrate derivative binding"/>
    <property type="evidence" value="ECO:0007669"/>
    <property type="project" value="InterPro"/>
</dbReference>
<dbReference type="GO" id="GO:0016853">
    <property type="term" value="F:isomerase activity"/>
    <property type="evidence" value="ECO:0007669"/>
    <property type="project" value="UniProtKB-KW"/>
</dbReference>
<dbReference type="PANTHER" id="PTHR30390:SF6">
    <property type="entry name" value="DNAA INITIATOR-ASSOCIATING PROTEIN DIAA"/>
    <property type="match status" value="1"/>
</dbReference>
<dbReference type="InterPro" id="IPR050099">
    <property type="entry name" value="SIS_GmhA/DiaA_subfam"/>
</dbReference>
<protein>
    <submittedName>
        <fullName evidence="2">DnaA-interacting protein DiaA</fullName>
    </submittedName>
    <submittedName>
        <fullName evidence="3">Phosphoheptose isomerase</fullName>
    </submittedName>
</protein>
<dbReference type="CDD" id="cd05006">
    <property type="entry name" value="SIS_GmhA"/>
    <property type="match status" value="1"/>
</dbReference>
<dbReference type="PANTHER" id="PTHR30390">
    <property type="entry name" value="SEDOHEPTULOSE 7-PHOSPHATE ISOMERASE / DNAA INITIATOR-ASSOCIATING FACTOR FOR REPLICATION INITIATION"/>
    <property type="match status" value="1"/>
</dbReference>
<reference evidence="3 5" key="1">
    <citation type="journal article" date="2018" name="Front. Microbiol.">
        <title>Genome-Based Analysis Reveals the Taxonomy and Diversity of the Family Idiomarinaceae.</title>
        <authorList>
            <person name="Liu Y."/>
            <person name="Lai Q."/>
            <person name="Shao Z."/>
        </authorList>
    </citation>
    <scope>NUCLEOTIDE SEQUENCE [LARGE SCALE GENOMIC DNA]</scope>
    <source>
        <strain evidence="3 5">CF12-14</strain>
    </source>
</reference>
<dbReference type="Gene3D" id="3.40.50.10490">
    <property type="entry name" value="Glucose-6-phosphate isomerase like protein, domain 1"/>
    <property type="match status" value="1"/>
</dbReference>
<dbReference type="EMBL" id="QLMD01000015">
    <property type="protein sequence ID" value="RAJ93907.1"/>
    <property type="molecule type" value="Genomic_DNA"/>
</dbReference>
<feature type="domain" description="SIS" evidence="1">
    <location>
        <begin position="34"/>
        <end position="185"/>
    </location>
</feature>
<dbReference type="EMBL" id="PIPK01000002">
    <property type="protein sequence ID" value="RUO27581.1"/>
    <property type="molecule type" value="Genomic_DNA"/>
</dbReference>
<evidence type="ECO:0000313" key="4">
    <source>
        <dbReference type="Proteomes" id="UP000249203"/>
    </source>
</evidence>